<gene>
    <name evidence="1 3" type="ORF">BDZ99DRAFT_520913</name>
</gene>
<evidence type="ECO:0000313" key="3">
    <source>
        <dbReference type="RefSeq" id="XP_033576530.1"/>
    </source>
</evidence>
<dbReference type="Proteomes" id="UP000504636">
    <property type="component" value="Unplaced"/>
</dbReference>
<reference evidence="3" key="2">
    <citation type="submission" date="2020-04" db="EMBL/GenBank/DDBJ databases">
        <authorList>
            <consortium name="NCBI Genome Project"/>
        </authorList>
    </citation>
    <scope>NUCLEOTIDE SEQUENCE</scope>
    <source>
        <strain evidence="3">CBS 304.34</strain>
    </source>
</reference>
<dbReference type="AlphaFoldDB" id="A0A6A6YL15"/>
<name>A0A6A6YL15_9PEZI</name>
<dbReference type="RefSeq" id="XP_033576530.1">
    <property type="nucleotide sequence ID" value="XM_033725577.1"/>
</dbReference>
<keyword evidence="2" id="KW-1185">Reference proteome</keyword>
<organism evidence="1">
    <name type="scientific">Mytilinidion resinicola</name>
    <dbReference type="NCBI Taxonomy" id="574789"/>
    <lineage>
        <taxon>Eukaryota</taxon>
        <taxon>Fungi</taxon>
        <taxon>Dikarya</taxon>
        <taxon>Ascomycota</taxon>
        <taxon>Pezizomycotina</taxon>
        <taxon>Dothideomycetes</taxon>
        <taxon>Pleosporomycetidae</taxon>
        <taxon>Mytilinidiales</taxon>
        <taxon>Mytilinidiaceae</taxon>
        <taxon>Mytilinidion</taxon>
    </lineage>
</organism>
<reference evidence="3" key="3">
    <citation type="submission" date="2025-04" db="UniProtKB">
        <authorList>
            <consortium name="RefSeq"/>
        </authorList>
    </citation>
    <scope>IDENTIFICATION</scope>
    <source>
        <strain evidence="3">CBS 304.34</strain>
    </source>
</reference>
<protein>
    <submittedName>
        <fullName evidence="1 3">Uncharacterized protein</fullName>
    </submittedName>
</protein>
<reference evidence="1 3" key="1">
    <citation type="journal article" date="2020" name="Stud. Mycol.">
        <title>101 Dothideomycetes genomes: a test case for predicting lifestyles and emergence of pathogens.</title>
        <authorList>
            <person name="Haridas S."/>
            <person name="Albert R."/>
            <person name="Binder M."/>
            <person name="Bloem J."/>
            <person name="Labutti K."/>
            <person name="Salamov A."/>
            <person name="Andreopoulos B."/>
            <person name="Baker S."/>
            <person name="Barry K."/>
            <person name="Bills G."/>
            <person name="Bluhm B."/>
            <person name="Cannon C."/>
            <person name="Castanera R."/>
            <person name="Culley D."/>
            <person name="Daum C."/>
            <person name="Ezra D."/>
            <person name="Gonzalez J."/>
            <person name="Henrissat B."/>
            <person name="Kuo A."/>
            <person name="Liang C."/>
            <person name="Lipzen A."/>
            <person name="Lutzoni F."/>
            <person name="Magnuson J."/>
            <person name="Mondo S."/>
            <person name="Nolan M."/>
            <person name="Ohm R."/>
            <person name="Pangilinan J."/>
            <person name="Park H.-J."/>
            <person name="Ramirez L."/>
            <person name="Alfaro M."/>
            <person name="Sun H."/>
            <person name="Tritt A."/>
            <person name="Yoshinaga Y."/>
            <person name="Zwiers L.-H."/>
            <person name="Turgeon B."/>
            <person name="Goodwin S."/>
            <person name="Spatafora J."/>
            <person name="Crous P."/>
            <person name="Grigoriev I."/>
        </authorList>
    </citation>
    <scope>NUCLEOTIDE SEQUENCE</scope>
    <source>
        <strain evidence="1 3">CBS 304.34</strain>
    </source>
</reference>
<evidence type="ECO:0000313" key="1">
    <source>
        <dbReference type="EMBL" id="KAF2809566.1"/>
    </source>
</evidence>
<dbReference type="EMBL" id="MU003701">
    <property type="protein sequence ID" value="KAF2809566.1"/>
    <property type="molecule type" value="Genomic_DNA"/>
</dbReference>
<dbReference type="GeneID" id="54466470"/>
<evidence type="ECO:0000313" key="2">
    <source>
        <dbReference type="Proteomes" id="UP000504636"/>
    </source>
</evidence>
<accession>A0A6A6YL15</accession>
<proteinExistence type="predicted"/>
<sequence length="140" mass="15360">MAMSHRSHECAALEPDACPGAGSSVAIGIGVLRPSLPRPPLAPPVCFVGDADAKDKTLDDVAFVEEPNTTPGYRQRWFFYFCLYWLSAHRFPVFFGSRYRKPVEVATPPTMLGHDHRNGCQGVEDFQVPLAIRSPTGTIA</sequence>